<name>A0A4C1YPD9_EUMVA</name>
<sequence>MLSLVNIQRKYRLVSPPGVRAFVLPDAVVRSLRVGALPKLRVTRLHAISYQVSWIQLYATLVAIGTTWWKQLWRPVKCQIGAQGKGTTELGGAPASTCWTRPLTTTSTWRCSRRAAAATRAPRPPAAVEHRPPGIEASDTVVPE</sequence>
<accession>A0A4C1YPD9</accession>
<organism evidence="2 3">
    <name type="scientific">Eumeta variegata</name>
    <name type="common">Bagworm moth</name>
    <name type="synonym">Eumeta japonica</name>
    <dbReference type="NCBI Taxonomy" id="151549"/>
    <lineage>
        <taxon>Eukaryota</taxon>
        <taxon>Metazoa</taxon>
        <taxon>Ecdysozoa</taxon>
        <taxon>Arthropoda</taxon>
        <taxon>Hexapoda</taxon>
        <taxon>Insecta</taxon>
        <taxon>Pterygota</taxon>
        <taxon>Neoptera</taxon>
        <taxon>Endopterygota</taxon>
        <taxon>Lepidoptera</taxon>
        <taxon>Glossata</taxon>
        <taxon>Ditrysia</taxon>
        <taxon>Tineoidea</taxon>
        <taxon>Psychidae</taxon>
        <taxon>Oiketicinae</taxon>
        <taxon>Eumeta</taxon>
    </lineage>
</organism>
<reference evidence="2 3" key="1">
    <citation type="journal article" date="2019" name="Commun. Biol.">
        <title>The bagworm genome reveals a unique fibroin gene that provides high tensile strength.</title>
        <authorList>
            <person name="Kono N."/>
            <person name="Nakamura H."/>
            <person name="Ohtoshi R."/>
            <person name="Tomita M."/>
            <person name="Numata K."/>
            <person name="Arakawa K."/>
        </authorList>
    </citation>
    <scope>NUCLEOTIDE SEQUENCE [LARGE SCALE GENOMIC DNA]</scope>
</reference>
<evidence type="ECO:0000313" key="2">
    <source>
        <dbReference type="EMBL" id="GBP76873.1"/>
    </source>
</evidence>
<evidence type="ECO:0000256" key="1">
    <source>
        <dbReference type="SAM" id="MobiDB-lite"/>
    </source>
</evidence>
<comment type="caution">
    <text evidence="2">The sequence shown here is derived from an EMBL/GenBank/DDBJ whole genome shotgun (WGS) entry which is preliminary data.</text>
</comment>
<dbReference type="OrthoDB" id="7253567at2759"/>
<dbReference type="EMBL" id="BGZK01001307">
    <property type="protein sequence ID" value="GBP76873.1"/>
    <property type="molecule type" value="Genomic_DNA"/>
</dbReference>
<feature type="region of interest" description="Disordered" evidence="1">
    <location>
        <begin position="115"/>
        <end position="144"/>
    </location>
</feature>
<evidence type="ECO:0000313" key="3">
    <source>
        <dbReference type="Proteomes" id="UP000299102"/>
    </source>
</evidence>
<proteinExistence type="predicted"/>
<keyword evidence="3" id="KW-1185">Reference proteome</keyword>
<gene>
    <name evidence="2" type="ORF">EVAR_87260_1</name>
</gene>
<dbReference type="AlphaFoldDB" id="A0A4C1YPD9"/>
<dbReference type="Proteomes" id="UP000299102">
    <property type="component" value="Unassembled WGS sequence"/>
</dbReference>
<protein>
    <submittedName>
        <fullName evidence="2">Uncharacterized protein</fullName>
    </submittedName>
</protein>